<sequence length="146" mass="17248">YARIADKDLNEKHTKILLNLLKDPDNSYCADCKKKDPRWASWNLGIFICIHCSGVHRSLGTHISKVKSVDLDTWVPEQIDSMIEWGNQRANTYWEAELKDKRPSEYNMDAWIREKYEYKRWIQKEAGTVDQQGNYFKTCIIIYLSV</sequence>
<dbReference type="SUPFAM" id="SSF57863">
    <property type="entry name" value="ArfGap/RecO-like zinc finger"/>
    <property type="match status" value="1"/>
</dbReference>
<dbReference type="STRING" id="4846.A0A367J1H4"/>
<dbReference type="Pfam" id="PF01412">
    <property type="entry name" value="ArfGap"/>
    <property type="match status" value="1"/>
</dbReference>
<dbReference type="InterPro" id="IPR037278">
    <property type="entry name" value="ARFGAP/RecO"/>
</dbReference>
<reference evidence="7 8" key="1">
    <citation type="journal article" date="2018" name="G3 (Bethesda)">
        <title>Phylogenetic and Phylogenomic Definition of Rhizopus Species.</title>
        <authorList>
            <person name="Gryganskyi A.P."/>
            <person name="Golan J."/>
            <person name="Dolatabadi S."/>
            <person name="Mondo S."/>
            <person name="Robb S."/>
            <person name="Idnurm A."/>
            <person name="Muszewska A."/>
            <person name="Steczkiewicz K."/>
            <person name="Masonjones S."/>
            <person name="Liao H.L."/>
            <person name="Gajdeczka M.T."/>
            <person name="Anike F."/>
            <person name="Vuek A."/>
            <person name="Anishchenko I.M."/>
            <person name="Voigt K."/>
            <person name="de Hoog G.S."/>
            <person name="Smith M.E."/>
            <person name="Heitman J."/>
            <person name="Vilgalys R."/>
            <person name="Stajich J.E."/>
        </authorList>
    </citation>
    <scope>NUCLEOTIDE SEQUENCE [LARGE SCALE GENOMIC DNA]</scope>
    <source>
        <strain evidence="7 8">LSU 92-RS-03</strain>
    </source>
</reference>
<evidence type="ECO:0000256" key="1">
    <source>
        <dbReference type="ARBA" id="ARBA00022468"/>
    </source>
</evidence>
<dbReference type="OrthoDB" id="10266696at2759"/>
<dbReference type="PRINTS" id="PR00405">
    <property type="entry name" value="REVINTRACTNG"/>
</dbReference>
<protein>
    <recommendedName>
        <fullName evidence="6">Arf-GAP domain-containing protein</fullName>
    </recommendedName>
</protein>
<evidence type="ECO:0000256" key="4">
    <source>
        <dbReference type="ARBA" id="ARBA00022833"/>
    </source>
</evidence>
<dbReference type="PROSITE" id="PS50115">
    <property type="entry name" value="ARFGAP"/>
    <property type="match status" value="1"/>
</dbReference>
<evidence type="ECO:0000256" key="5">
    <source>
        <dbReference type="PROSITE-ProRule" id="PRU00288"/>
    </source>
</evidence>
<feature type="domain" description="Arf-GAP" evidence="6">
    <location>
        <begin position="15"/>
        <end position="129"/>
    </location>
</feature>
<keyword evidence="2" id="KW-0479">Metal-binding</keyword>
<keyword evidence="1" id="KW-0343">GTPase activation</keyword>
<evidence type="ECO:0000256" key="3">
    <source>
        <dbReference type="ARBA" id="ARBA00022771"/>
    </source>
</evidence>
<evidence type="ECO:0000256" key="2">
    <source>
        <dbReference type="ARBA" id="ARBA00022723"/>
    </source>
</evidence>
<comment type="caution">
    <text evidence="7">The sequence shown here is derived from an EMBL/GenBank/DDBJ whole genome shotgun (WGS) entry which is preliminary data.</text>
</comment>
<dbReference type="GO" id="GO:0005096">
    <property type="term" value="F:GTPase activator activity"/>
    <property type="evidence" value="ECO:0007669"/>
    <property type="project" value="UniProtKB-KW"/>
</dbReference>
<accession>A0A367J1H4</accession>
<dbReference type="InterPro" id="IPR044520">
    <property type="entry name" value="ARF_GAP_AGD5/15"/>
</dbReference>
<keyword evidence="8" id="KW-1185">Reference proteome</keyword>
<dbReference type="Gene3D" id="1.10.220.150">
    <property type="entry name" value="Arf GTPase activating protein"/>
    <property type="match status" value="1"/>
</dbReference>
<keyword evidence="4" id="KW-0862">Zinc</keyword>
<dbReference type="SMART" id="SM00105">
    <property type="entry name" value="ArfGap"/>
    <property type="match status" value="1"/>
</dbReference>
<dbReference type="AlphaFoldDB" id="A0A367J1H4"/>
<gene>
    <name evidence="7" type="ORF">CU098_001657</name>
</gene>
<dbReference type="Proteomes" id="UP000253551">
    <property type="component" value="Unassembled WGS sequence"/>
</dbReference>
<evidence type="ECO:0000259" key="6">
    <source>
        <dbReference type="PROSITE" id="PS50115"/>
    </source>
</evidence>
<evidence type="ECO:0000313" key="7">
    <source>
        <dbReference type="EMBL" id="RCH83787.1"/>
    </source>
</evidence>
<proteinExistence type="predicted"/>
<dbReference type="InterPro" id="IPR038508">
    <property type="entry name" value="ArfGAP_dom_sf"/>
</dbReference>
<feature type="non-terminal residue" evidence="7">
    <location>
        <position position="1"/>
    </location>
</feature>
<keyword evidence="3 5" id="KW-0863">Zinc-finger</keyword>
<dbReference type="PANTHER" id="PTHR46419">
    <property type="entry name" value="ADP-RIBOSYLATION FACTOR GTPASE-ACTIVATING PROTEIN AGD5"/>
    <property type="match status" value="1"/>
</dbReference>
<dbReference type="FunFam" id="1.10.220.150:FF:000009">
    <property type="entry name" value="stromal membrane-associated protein 1 isoform X1"/>
    <property type="match status" value="1"/>
</dbReference>
<organism evidence="7 8">
    <name type="scientific">Rhizopus stolonifer</name>
    <name type="common">Rhizopus nigricans</name>
    <dbReference type="NCBI Taxonomy" id="4846"/>
    <lineage>
        <taxon>Eukaryota</taxon>
        <taxon>Fungi</taxon>
        <taxon>Fungi incertae sedis</taxon>
        <taxon>Mucoromycota</taxon>
        <taxon>Mucoromycotina</taxon>
        <taxon>Mucoromycetes</taxon>
        <taxon>Mucorales</taxon>
        <taxon>Mucorineae</taxon>
        <taxon>Rhizopodaceae</taxon>
        <taxon>Rhizopus</taxon>
    </lineage>
</organism>
<dbReference type="EMBL" id="PJQM01004637">
    <property type="protein sequence ID" value="RCH83787.1"/>
    <property type="molecule type" value="Genomic_DNA"/>
</dbReference>
<dbReference type="InterPro" id="IPR001164">
    <property type="entry name" value="ArfGAP_dom"/>
</dbReference>
<dbReference type="GO" id="GO:0008270">
    <property type="term" value="F:zinc ion binding"/>
    <property type="evidence" value="ECO:0007669"/>
    <property type="project" value="UniProtKB-KW"/>
</dbReference>
<dbReference type="PANTHER" id="PTHR46419:SF3">
    <property type="entry name" value="ADP-RIBOSYLATION FACTOR GTPASE-ACTIVATING PROTEIN AGD15-RELATED"/>
    <property type="match status" value="1"/>
</dbReference>
<name>A0A367J1H4_RHIST</name>
<evidence type="ECO:0000313" key="8">
    <source>
        <dbReference type="Proteomes" id="UP000253551"/>
    </source>
</evidence>